<feature type="region of interest" description="Disordered" evidence="1">
    <location>
        <begin position="35"/>
        <end position="84"/>
    </location>
</feature>
<evidence type="ECO:0000313" key="2">
    <source>
        <dbReference type="EMBL" id="KAA0036034.1"/>
    </source>
</evidence>
<evidence type="ECO:0000313" key="3">
    <source>
        <dbReference type="Proteomes" id="UP000321393"/>
    </source>
</evidence>
<dbReference type="OrthoDB" id="5544992at2759"/>
<sequence length="98" mass="10828">MEICSEVYLEKDRTRAMNVLTTPAIDSAAFSERFFTHDGKKRPPNNKQNAERTYVSKSIGTPQPSSLIGNQNNPSATNHLTGSSESIEDLGVQVLIFE</sequence>
<dbReference type="EMBL" id="SSTE01019870">
    <property type="protein sequence ID" value="KAA0036034.1"/>
    <property type="molecule type" value="Genomic_DNA"/>
</dbReference>
<accession>A0A5A7SXH0</accession>
<name>A0A5A7SXH0_CUCMM</name>
<dbReference type="AlphaFoldDB" id="A0A5A7SXH0"/>
<comment type="caution">
    <text evidence="2">The sequence shown here is derived from an EMBL/GenBank/DDBJ whole genome shotgun (WGS) entry which is preliminary data.</text>
</comment>
<protein>
    <submittedName>
        <fullName evidence="2">Uncharacterized protein</fullName>
    </submittedName>
</protein>
<evidence type="ECO:0000256" key="1">
    <source>
        <dbReference type="SAM" id="MobiDB-lite"/>
    </source>
</evidence>
<gene>
    <name evidence="2" type="ORF">E6C27_scaffold112G00250</name>
</gene>
<organism evidence="2 3">
    <name type="scientific">Cucumis melo var. makuwa</name>
    <name type="common">Oriental melon</name>
    <dbReference type="NCBI Taxonomy" id="1194695"/>
    <lineage>
        <taxon>Eukaryota</taxon>
        <taxon>Viridiplantae</taxon>
        <taxon>Streptophyta</taxon>
        <taxon>Embryophyta</taxon>
        <taxon>Tracheophyta</taxon>
        <taxon>Spermatophyta</taxon>
        <taxon>Magnoliopsida</taxon>
        <taxon>eudicotyledons</taxon>
        <taxon>Gunneridae</taxon>
        <taxon>Pentapetalae</taxon>
        <taxon>rosids</taxon>
        <taxon>fabids</taxon>
        <taxon>Cucurbitales</taxon>
        <taxon>Cucurbitaceae</taxon>
        <taxon>Benincaseae</taxon>
        <taxon>Cucumis</taxon>
    </lineage>
</organism>
<proteinExistence type="predicted"/>
<feature type="compositionally biased region" description="Polar residues" evidence="1">
    <location>
        <begin position="55"/>
        <end position="84"/>
    </location>
</feature>
<dbReference type="Proteomes" id="UP000321393">
    <property type="component" value="Unassembled WGS sequence"/>
</dbReference>
<reference evidence="2 3" key="1">
    <citation type="submission" date="2019-08" db="EMBL/GenBank/DDBJ databases">
        <title>Draft genome sequences of two oriental melons (Cucumis melo L. var makuwa).</title>
        <authorList>
            <person name="Kwon S.-Y."/>
        </authorList>
    </citation>
    <scope>NUCLEOTIDE SEQUENCE [LARGE SCALE GENOMIC DNA]</scope>
    <source>
        <strain evidence="3">cv. SW 3</strain>
        <tissue evidence="2">Leaf</tissue>
    </source>
</reference>